<dbReference type="InterPro" id="IPR011009">
    <property type="entry name" value="Kinase-like_dom_sf"/>
</dbReference>
<evidence type="ECO:0000313" key="2">
    <source>
        <dbReference type="EMBL" id="NIJ17221.1"/>
    </source>
</evidence>
<name>A0A846M903_9SPHN</name>
<gene>
    <name evidence="2" type="ORF">FHS54_002210</name>
</gene>
<accession>A0A846M903</accession>
<dbReference type="Pfam" id="PF01636">
    <property type="entry name" value="APH"/>
    <property type="match status" value="1"/>
</dbReference>
<dbReference type="SUPFAM" id="SSF56112">
    <property type="entry name" value="Protein kinase-like (PK-like)"/>
    <property type="match status" value="1"/>
</dbReference>
<keyword evidence="2" id="KW-0808">Transferase</keyword>
<dbReference type="InterPro" id="IPR002575">
    <property type="entry name" value="Aminoglycoside_PTrfase"/>
</dbReference>
<keyword evidence="2" id="KW-0418">Kinase</keyword>
<dbReference type="EMBL" id="JAASQR010000003">
    <property type="protein sequence ID" value="NIJ17221.1"/>
    <property type="molecule type" value="Genomic_DNA"/>
</dbReference>
<dbReference type="Proteomes" id="UP000576821">
    <property type="component" value="Unassembled WGS sequence"/>
</dbReference>
<sequence>MSSQPNDQWVLLGKGKSSQVFRIADGQIIKIFHAAVSEDMIQREMTAATLAAAHHLPTAAPSSRTSVDGLPALTYPEISGASLTVTIRKKPYRASALLEQMADLLAAIHDRPATGLRTVNSVLETDINYGPAPASLKEAACRYLEQLPQSDHLLHGDFHIDNIIIRDGQPVILDWAKAAAGDPAADMVRAEMLMRFGEGPSDPVTALWRDWAAARLSRAYRKRSGMSIERLSLWRPVVALAWLRARPSVRDRAFHNYLNQALARAQLPPFTP</sequence>
<dbReference type="InterPro" id="IPR051678">
    <property type="entry name" value="AGP_Transferase"/>
</dbReference>
<protein>
    <submittedName>
        <fullName evidence="2">Aminoglycoside phosphotransferase (APT) family kinase protein</fullName>
    </submittedName>
</protein>
<comment type="caution">
    <text evidence="2">The sequence shown here is derived from an EMBL/GenBank/DDBJ whole genome shotgun (WGS) entry which is preliminary data.</text>
</comment>
<dbReference type="AlphaFoldDB" id="A0A846M903"/>
<dbReference type="RefSeq" id="WP_167303835.1">
    <property type="nucleotide sequence ID" value="NZ_JAASQR010000003.1"/>
</dbReference>
<keyword evidence="3" id="KW-1185">Reference proteome</keyword>
<feature type="domain" description="Aminoglycoside phosphotransferase" evidence="1">
    <location>
        <begin position="11"/>
        <end position="212"/>
    </location>
</feature>
<proteinExistence type="predicted"/>
<dbReference type="PANTHER" id="PTHR21310">
    <property type="entry name" value="AMINOGLYCOSIDE PHOSPHOTRANSFERASE-RELATED-RELATED"/>
    <property type="match status" value="1"/>
</dbReference>
<dbReference type="GO" id="GO:0016301">
    <property type="term" value="F:kinase activity"/>
    <property type="evidence" value="ECO:0007669"/>
    <property type="project" value="UniProtKB-KW"/>
</dbReference>
<evidence type="ECO:0000259" key="1">
    <source>
        <dbReference type="Pfam" id="PF01636"/>
    </source>
</evidence>
<reference evidence="2 3" key="1">
    <citation type="submission" date="2020-03" db="EMBL/GenBank/DDBJ databases">
        <title>Genomic Encyclopedia of Type Strains, Phase IV (KMG-IV): sequencing the most valuable type-strain genomes for metagenomic binning, comparative biology and taxonomic classification.</title>
        <authorList>
            <person name="Goeker M."/>
        </authorList>
    </citation>
    <scope>NUCLEOTIDE SEQUENCE [LARGE SCALE GENOMIC DNA]</scope>
    <source>
        <strain evidence="2 3">DSM 21299</strain>
    </source>
</reference>
<evidence type="ECO:0000313" key="3">
    <source>
        <dbReference type="Proteomes" id="UP000576821"/>
    </source>
</evidence>
<organism evidence="2 3">
    <name type="scientific">Sphingobium vermicomposti</name>
    <dbReference type="NCBI Taxonomy" id="529005"/>
    <lineage>
        <taxon>Bacteria</taxon>
        <taxon>Pseudomonadati</taxon>
        <taxon>Pseudomonadota</taxon>
        <taxon>Alphaproteobacteria</taxon>
        <taxon>Sphingomonadales</taxon>
        <taxon>Sphingomonadaceae</taxon>
        <taxon>Sphingobium</taxon>
    </lineage>
</organism>
<dbReference type="Gene3D" id="3.90.1200.10">
    <property type="match status" value="1"/>
</dbReference>